<dbReference type="InterPro" id="IPR004279">
    <property type="entry name" value="Perilipin"/>
</dbReference>
<dbReference type="GO" id="GO:0005811">
    <property type="term" value="C:lipid droplet"/>
    <property type="evidence" value="ECO:0007669"/>
    <property type="project" value="UniProtKB-SubCell"/>
</dbReference>
<sequence>MMGFVWEEETSIKEPSADLQCHSVISQTTEKVCCLTKKTFTKLLNLIDYRLLISKDLTWNTSKATTKRHKSTKEYNTLVKYAFDKAESGAKTVLNTAQPVLDKYQPQINAADNFACNQLDKLEEKCPAIKKTPQQIVTDSKEMCSNLVQPAVDKVNAVKQFGDTTVDNIKYFSSLENSKEYGIKQVLRASNYTYSQLQWLLQTDYGQQLLHQVEVYLTYSEDALDKYLPVVDGSEEPGKELETSKEASLARVGNISLKLKKRVYAKAMKELESAQAHSKEALNKLIASYALIETLQQNIGSSQEKIQNVKEKVMATWKEVMSEEDPYAGKSFNEKTNNEIAITLARHVAKQAQETIHLISSNLPETPDIVKQLMKESQQYSQNLYTTIQNTESIKDISSTLYHKTTESLLGLQQIFQTLLKTPLSYITSLPKSEEIEMTPVNPSSPEETKTEESSTK</sequence>
<name>A0AA36FE48_OCTVU</name>
<protein>
    <recommendedName>
        <fullName evidence="9">Perilipin-2-like</fullName>
    </recommendedName>
</protein>
<dbReference type="Gene3D" id="1.20.120.340">
    <property type="entry name" value="Flagellar protein FliS"/>
    <property type="match status" value="1"/>
</dbReference>
<dbReference type="PANTHER" id="PTHR14024">
    <property type="entry name" value="PERILIPIN"/>
    <property type="match status" value="1"/>
</dbReference>
<evidence type="ECO:0000313" key="7">
    <source>
        <dbReference type="EMBL" id="CAI9731333.1"/>
    </source>
</evidence>
<dbReference type="GO" id="GO:0019915">
    <property type="term" value="P:lipid storage"/>
    <property type="evidence" value="ECO:0007669"/>
    <property type="project" value="TreeGrafter"/>
</dbReference>
<accession>A0AA36FE48</accession>
<dbReference type="PIRSF" id="PIRSF036881">
    <property type="entry name" value="PAT"/>
    <property type="match status" value="1"/>
</dbReference>
<organism evidence="7 8">
    <name type="scientific">Octopus vulgaris</name>
    <name type="common">Common octopus</name>
    <dbReference type="NCBI Taxonomy" id="6645"/>
    <lineage>
        <taxon>Eukaryota</taxon>
        <taxon>Metazoa</taxon>
        <taxon>Spiralia</taxon>
        <taxon>Lophotrochozoa</taxon>
        <taxon>Mollusca</taxon>
        <taxon>Cephalopoda</taxon>
        <taxon>Coleoidea</taxon>
        <taxon>Octopodiformes</taxon>
        <taxon>Octopoda</taxon>
        <taxon>Incirrata</taxon>
        <taxon>Octopodidae</taxon>
        <taxon>Octopus</taxon>
    </lineage>
</organism>
<comment type="subcellular location">
    <subcellularLocation>
        <location evidence="1">Lipid droplet</location>
    </subcellularLocation>
</comment>
<gene>
    <name evidence="7" type="ORF">OCTVUL_1B029757</name>
</gene>
<evidence type="ECO:0008006" key="9">
    <source>
        <dbReference type="Google" id="ProtNLM"/>
    </source>
</evidence>
<dbReference type="Pfam" id="PF03036">
    <property type="entry name" value="Perilipin"/>
    <property type="match status" value="1"/>
</dbReference>
<dbReference type="PANTHER" id="PTHR14024:SF49">
    <property type="entry name" value="LIPID STORAGE DROPLETS SURFACE-BINDING PROTEIN 1"/>
    <property type="match status" value="1"/>
</dbReference>
<evidence type="ECO:0000256" key="2">
    <source>
        <dbReference type="ARBA" id="ARBA00006311"/>
    </source>
</evidence>
<feature type="coiled-coil region" evidence="5">
    <location>
        <begin position="264"/>
        <end position="312"/>
    </location>
</feature>
<evidence type="ECO:0000256" key="3">
    <source>
        <dbReference type="ARBA" id="ARBA00022677"/>
    </source>
</evidence>
<evidence type="ECO:0000256" key="4">
    <source>
        <dbReference type="PIRNR" id="PIRNR036881"/>
    </source>
</evidence>
<evidence type="ECO:0000256" key="6">
    <source>
        <dbReference type="SAM" id="MobiDB-lite"/>
    </source>
</evidence>
<evidence type="ECO:0000313" key="8">
    <source>
        <dbReference type="Proteomes" id="UP001162480"/>
    </source>
</evidence>
<comment type="similarity">
    <text evidence="2 4">Belongs to the perilipin family.</text>
</comment>
<reference evidence="7" key="1">
    <citation type="submission" date="2023-08" db="EMBL/GenBank/DDBJ databases">
        <authorList>
            <person name="Alioto T."/>
            <person name="Alioto T."/>
            <person name="Gomez Garrido J."/>
        </authorList>
    </citation>
    <scope>NUCLEOTIDE SEQUENCE</scope>
</reference>
<keyword evidence="8" id="KW-1185">Reference proteome</keyword>
<dbReference type="GO" id="GO:0005829">
    <property type="term" value="C:cytosol"/>
    <property type="evidence" value="ECO:0007669"/>
    <property type="project" value="TreeGrafter"/>
</dbReference>
<keyword evidence="5" id="KW-0175">Coiled coil</keyword>
<dbReference type="AlphaFoldDB" id="A0AA36FE48"/>
<dbReference type="EMBL" id="OX597825">
    <property type="protein sequence ID" value="CAI9731333.1"/>
    <property type="molecule type" value="Genomic_DNA"/>
</dbReference>
<feature type="compositionally biased region" description="Basic and acidic residues" evidence="6">
    <location>
        <begin position="447"/>
        <end position="457"/>
    </location>
</feature>
<dbReference type="SUPFAM" id="SSF109775">
    <property type="entry name" value="Mannose-6-phosphate receptor binding protein 1 (Tip47), C-terminal domain"/>
    <property type="match status" value="1"/>
</dbReference>
<evidence type="ECO:0000256" key="5">
    <source>
        <dbReference type="SAM" id="Coils"/>
    </source>
</evidence>
<dbReference type="Proteomes" id="UP001162480">
    <property type="component" value="Chromosome 12"/>
</dbReference>
<dbReference type="GO" id="GO:0010890">
    <property type="term" value="P:positive regulation of triglyceride storage"/>
    <property type="evidence" value="ECO:0007669"/>
    <property type="project" value="TreeGrafter"/>
</dbReference>
<feature type="region of interest" description="Disordered" evidence="6">
    <location>
        <begin position="432"/>
        <end position="457"/>
    </location>
</feature>
<evidence type="ECO:0000256" key="1">
    <source>
        <dbReference type="ARBA" id="ARBA00004502"/>
    </source>
</evidence>
<keyword evidence="3" id="KW-0551">Lipid droplet</keyword>
<proteinExistence type="inferred from homology"/>